<evidence type="ECO:0000313" key="1">
    <source>
        <dbReference type="EMBL" id="CAH6580342.1"/>
    </source>
</evidence>
<dbReference type="EMBL" id="OW995941">
    <property type="protein sequence ID" value="CAH6580342.1"/>
    <property type="molecule type" value="Genomic_DNA"/>
</dbReference>
<dbReference type="AlphaFoldDB" id="A0AAD1WX30"/>
<name>A0AAD1WX30_CITFR</name>
<dbReference type="Proteomes" id="UP000789647">
    <property type="component" value="Chromosome"/>
</dbReference>
<gene>
    <name evidence="1" type="ORF">AI2935V1_1778</name>
</gene>
<evidence type="ECO:0000313" key="2">
    <source>
        <dbReference type="Proteomes" id="UP000789647"/>
    </source>
</evidence>
<dbReference type="RefSeq" id="WP_230137978.1">
    <property type="nucleotide sequence ID" value="NZ_CAYEWG010000008.1"/>
</dbReference>
<reference evidence="1" key="1">
    <citation type="submission" date="2022-05" db="EMBL/GenBank/DDBJ databases">
        <authorList>
            <person name="Alioto T."/>
            <person name="Alioto T."/>
            <person name="Gomez Garrido J."/>
        </authorList>
    </citation>
    <scope>NUCLEOTIDE SEQUENCE</scope>
    <source>
        <strain evidence="1">112</strain>
    </source>
</reference>
<protein>
    <submittedName>
        <fullName evidence="1">Uncharacterized protein</fullName>
    </submittedName>
</protein>
<sequence length="373" mass="41042">MTAVVEKFLITNESEFEAFIAKMMGRKDLDSDEFCFPDLEFKGWPTISINVKGDKKRYSSSLTASMLFGMAELTNEIQKAFTVIRHDTHNRQKLTNSDKHLLDIVYHISEGSSQADGDSDAIVNGAVSVIKEAIGKMNGRQALCALVAIVIAAGTVGWKVADEYWETQRQSSSDQISLVKESTNAVLQSQNATLELLKTGQTTVSREVLAHGEDGRSKFLKSIAQDPKVSTVKLGEQVINRQQLNTYNQRQSVDRKKDTRQDEFYIRGITRTGATNQDISISVIRASNSEGFTIKTSAEITSTDELLVLSNAVATESPLEISYLEVTENGHVSAGQLINIIQSSEVMNDTNSPHVAIKGDTESGIDEVKITKK</sequence>
<organism evidence="1 2">
    <name type="scientific">Citrobacter freundii</name>
    <dbReference type="NCBI Taxonomy" id="546"/>
    <lineage>
        <taxon>Bacteria</taxon>
        <taxon>Pseudomonadati</taxon>
        <taxon>Pseudomonadota</taxon>
        <taxon>Gammaproteobacteria</taxon>
        <taxon>Enterobacterales</taxon>
        <taxon>Enterobacteriaceae</taxon>
        <taxon>Citrobacter</taxon>
        <taxon>Citrobacter freundii complex</taxon>
    </lineage>
</organism>
<proteinExistence type="predicted"/>
<accession>A0AAD1WX30</accession>